<evidence type="ECO:0000256" key="1">
    <source>
        <dbReference type="SAM" id="SignalP"/>
    </source>
</evidence>
<dbReference type="Pfam" id="PF07589">
    <property type="entry name" value="PEP-CTERM"/>
    <property type="match status" value="1"/>
</dbReference>
<reference evidence="3 4" key="1">
    <citation type="submission" date="2024-08" db="EMBL/GenBank/DDBJ databases">
        <authorList>
            <person name="Lu H."/>
        </authorList>
    </citation>
    <scope>NUCLEOTIDE SEQUENCE [LARGE SCALE GENOMIC DNA]</scope>
    <source>
        <strain evidence="3 4">BYS87W</strain>
    </source>
</reference>
<feature type="signal peptide" evidence="1">
    <location>
        <begin position="1"/>
        <end position="28"/>
    </location>
</feature>
<evidence type="ECO:0000313" key="3">
    <source>
        <dbReference type="EMBL" id="MFG6465050.1"/>
    </source>
</evidence>
<evidence type="ECO:0000313" key="4">
    <source>
        <dbReference type="Proteomes" id="UP001606303"/>
    </source>
</evidence>
<dbReference type="Proteomes" id="UP001606303">
    <property type="component" value="Unassembled WGS sequence"/>
</dbReference>
<sequence>MTRTHKLSAVFSALALSAAAFLPLTAEAGLVTRQFLFSSTAGALQFGPQVGSFTYDDAVVPAAGGLVAAPNLFKDLQVSFGGFSFDELTANSGWLRFDATGDLLDAAFGNNCSGGGCSINAGWSLWWIRVGKPGASANDFAYSGFNGESGIQTSYQNQLLPQGTVPEPASVALVALALVGAAGASRARRQR</sequence>
<keyword evidence="4" id="KW-1185">Reference proteome</keyword>
<feature type="domain" description="Ice-binding protein C-terminal" evidence="2">
    <location>
        <begin position="164"/>
        <end position="186"/>
    </location>
</feature>
<feature type="chain" id="PRO_5046559611" evidence="1">
    <location>
        <begin position="29"/>
        <end position="191"/>
    </location>
</feature>
<gene>
    <name evidence="3" type="ORF">ACG01O_00370</name>
</gene>
<dbReference type="RefSeq" id="WP_394379892.1">
    <property type="nucleotide sequence ID" value="NZ_JBIGIB010000001.1"/>
</dbReference>
<name>A0ABW7GSZ6_9BURK</name>
<proteinExistence type="predicted"/>
<evidence type="ECO:0000259" key="2">
    <source>
        <dbReference type="Pfam" id="PF07589"/>
    </source>
</evidence>
<organism evidence="3 4">
    <name type="scientific">Pelomonas baiyunensis</name>
    <dbReference type="NCBI Taxonomy" id="3299026"/>
    <lineage>
        <taxon>Bacteria</taxon>
        <taxon>Pseudomonadati</taxon>
        <taxon>Pseudomonadota</taxon>
        <taxon>Betaproteobacteria</taxon>
        <taxon>Burkholderiales</taxon>
        <taxon>Sphaerotilaceae</taxon>
        <taxon>Roseateles</taxon>
    </lineage>
</organism>
<dbReference type="NCBIfam" id="TIGR02595">
    <property type="entry name" value="PEP_CTERM"/>
    <property type="match status" value="1"/>
</dbReference>
<dbReference type="InterPro" id="IPR013424">
    <property type="entry name" value="Ice-binding_C"/>
</dbReference>
<comment type="caution">
    <text evidence="3">The sequence shown here is derived from an EMBL/GenBank/DDBJ whole genome shotgun (WGS) entry which is preliminary data.</text>
</comment>
<accession>A0ABW7GSZ6</accession>
<dbReference type="EMBL" id="JBIGIB010000001">
    <property type="protein sequence ID" value="MFG6465050.1"/>
    <property type="molecule type" value="Genomic_DNA"/>
</dbReference>
<keyword evidence="1" id="KW-0732">Signal</keyword>
<protein>
    <submittedName>
        <fullName evidence="3">PEP-CTERM sorting domain-containing protein</fullName>
    </submittedName>
</protein>